<dbReference type="AlphaFoldDB" id="A0A5C3QJC6"/>
<dbReference type="InterPro" id="IPR010856">
    <property type="entry name" value="Gig2-like"/>
</dbReference>
<proteinExistence type="predicted"/>
<dbReference type="EMBL" id="ML178823">
    <property type="protein sequence ID" value="TFL02023.1"/>
    <property type="molecule type" value="Genomic_DNA"/>
</dbReference>
<accession>A0A5C3QJC6</accession>
<dbReference type="PANTHER" id="PTHR30613">
    <property type="entry name" value="UNCHARACTERIZED PROTEIN YBIU-RELATED"/>
    <property type="match status" value="1"/>
</dbReference>
<dbReference type="Proteomes" id="UP000305067">
    <property type="component" value="Unassembled WGS sequence"/>
</dbReference>
<dbReference type="STRING" id="1884261.A0A5C3QJC6"/>
<organism evidence="1 2">
    <name type="scientific">Pterulicium gracile</name>
    <dbReference type="NCBI Taxonomy" id="1884261"/>
    <lineage>
        <taxon>Eukaryota</taxon>
        <taxon>Fungi</taxon>
        <taxon>Dikarya</taxon>
        <taxon>Basidiomycota</taxon>
        <taxon>Agaricomycotina</taxon>
        <taxon>Agaricomycetes</taxon>
        <taxon>Agaricomycetidae</taxon>
        <taxon>Agaricales</taxon>
        <taxon>Pleurotineae</taxon>
        <taxon>Pterulaceae</taxon>
        <taxon>Pterulicium</taxon>
    </lineage>
</organism>
<dbReference type="OrthoDB" id="8249012at2759"/>
<reference evidence="1 2" key="1">
    <citation type="journal article" date="2019" name="Nat. Ecol. Evol.">
        <title>Megaphylogeny resolves global patterns of mushroom evolution.</title>
        <authorList>
            <person name="Varga T."/>
            <person name="Krizsan K."/>
            <person name="Foldi C."/>
            <person name="Dima B."/>
            <person name="Sanchez-Garcia M."/>
            <person name="Sanchez-Ramirez S."/>
            <person name="Szollosi G.J."/>
            <person name="Szarkandi J.G."/>
            <person name="Papp V."/>
            <person name="Albert L."/>
            <person name="Andreopoulos W."/>
            <person name="Angelini C."/>
            <person name="Antonin V."/>
            <person name="Barry K.W."/>
            <person name="Bougher N.L."/>
            <person name="Buchanan P."/>
            <person name="Buyck B."/>
            <person name="Bense V."/>
            <person name="Catcheside P."/>
            <person name="Chovatia M."/>
            <person name="Cooper J."/>
            <person name="Damon W."/>
            <person name="Desjardin D."/>
            <person name="Finy P."/>
            <person name="Geml J."/>
            <person name="Haridas S."/>
            <person name="Hughes K."/>
            <person name="Justo A."/>
            <person name="Karasinski D."/>
            <person name="Kautmanova I."/>
            <person name="Kiss B."/>
            <person name="Kocsube S."/>
            <person name="Kotiranta H."/>
            <person name="LaButti K.M."/>
            <person name="Lechner B.E."/>
            <person name="Liimatainen K."/>
            <person name="Lipzen A."/>
            <person name="Lukacs Z."/>
            <person name="Mihaltcheva S."/>
            <person name="Morgado L.N."/>
            <person name="Niskanen T."/>
            <person name="Noordeloos M.E."/>
            <person name="Ohm R.A."/>
            <person name="Ortiz-Santana B."/>
            <person name="Ovrebo C."/>
            <person name="Racz N."/>
            <person name="Riley R."/>
            <person name="Savchenko A."/>
            <person name="Shiryaev A."/>
            <person name="Soop K."/>
            <person name="Spirin V."/>
            <person name="Szebenyi C."/>
            <person name="Tomsovsky M."/>
            <person name="Tulloss R.E."/>
            <person name="Uehling J."/>
            <person name="Grigoriev I.V."/>
            <person name="Vagvolgyi C."/>
            <person name="Papp T."/>
            <person name="Martin F.M."/>
            <person name="Miettinen O."/>
            <person name="Hibbett D.S."/>
            <person name="Nagy L.G."/>
        </authorList>
    </citation>
    <scope>NUCLEOTIDE SEQUENCE [LARGE SCALE GENOMIC DNA]</scope>
    <source>
        <strain evidence="1 2">CBS 309.79</strain>
    </source>
</reference>
<evidence type="ECO:0000313" key="2">
    <source>
        <dbReference type="Proteomes" id="UP000305067"/>
    </source>
</evidence>
<dbReference type="InterPro" id="IPR027443">
    <property type="entry name" value="IPNS-like_sf"/>
</dbReference>
<sequence length="429" mass="48604">MEFSNDAQQMPARFRELKHKIAAQYPDFENKATTAWGEILEELAKVSKEIKAAGSNYIPQVNFADLDKLTEEDLARIRTRGSVVIKDVVDDAEATEWKNLLDEFVKKNPVEGFPEGNKQFFQLYWTKSQVQARAHPNVLKASVWLNNLYKFKDGKPMDGVDLNVPLTYADRFRIRHPGGHWDNHPPHVDGGSVERWEEDTFRACFEDIFSGNWRKHDPYDITNRVNAKADVYGRADQASIFRSFQGWLAMTTIAPHNGTLQVFPNVLLSNSYNMLRPFFTSTVSSSDALDAKSWKFDIESPEIPGVLPFRSGFQGPRPTEALHPHLRLKDTMTSVPEVNPGDMVFWHCDVIHAVETEHIGKEDSAVMYIPAVPLTPQNASYIERQLKAFEDLKSPADYGDPKNEQTFVGVGTPKDLVDLGARRAMGLVH</sequence>
<dbReference type="Gene3D" id="2.60.120.330">
    <property type="entry name" value="B-lactam Antibiotic, Isopenicillin N Synthase, Chain"/>
    <property type="match status" value="1"/>
</dbReference>
<gene>
    <name evidence="1" type="ORF">BDV98DRAFT_566546</name>
</gene>
<dbReference type="PANTHER" id="PTHR30613:SF1">
    <property type="entry name" value="DUF1479 DOMAIN PROTEIN (AFU_ORTHOLOGUE AFUA_5G09280)"/>
    <property type="match status" value="1"/>
</dbReference>
<evidence type="ECO:0008006" key="3">
    <source>
        <dbReference type="Google" id="ProtNLM"/>
    </source>
</evidence>
<dbReference type="SUPFAM" id="SSF51197">
    <property type="entry name" value="Clavaminate synthase-like"/>
    <property type="match status" value="1"/>
</dbReference>
<dbReference type="Pfam" id="PF07350">
    <property type="entry name" value="Gig2-like"/>
    <property type="match status" value="1"/>
</dbReference>
<evidence type="ECO:0000313" key="1">
    <source>
        <dbReference type="EMBL" id="TFL02023.1"/>
    </source>
</evidence>
<protein>
    <recommendedName>
        <fullName evidence="3">DUF1479-domain-containing protein</fullName>
    </recommendedName>
</protein>
<name>A0A5C3QJC6_9AGAR</name>
<keyword evidence="2" id="KW-1185">Reference proteome</keyword>